<comment type="caution">
    <text evidence="1">The sequence shown here is derived from an EMBL/GenBank/DDBJ whole genome shotgun (WGS) entry which is preliminary data.</text>
</comment>
<dbReference type="RefSeq" id="WP_067383029.1">
    <property type="nucleotide sequence ID" value="NZ_BDQI01000034.1"/>
</dbReference>
<evidence type="ECO:0000313" key="2">
    <source>
        <dbReference type="Proteomes" id="UP000217446"/>
    </source>
</evidence>
<dbReference type="EMBL" id="BDQI01000034">
    <property type="protein sequence ID" value="GAX57281.1"/>
    <property type="molecule type" value="Genomic_DNA"/>
</dbReference>
<protein>
    <submittedName>
        <fullName evidence="1">Uncharacterized protein</fullName>
    </submittedName>
</protein>
<proteinExistence type="predicted"/>
<accession>A0A250VT07</accession>
<name>A0A250VT07_STROL</name>
<reference evidence="2" key="1">
    <citation type="submission" date="2017-05" db="EMBL/GenBank/DDBJ databases">
        <title>Streptomyces olivochromogenes NBRC 3561 whole genome shotgun sequence.</title>
        <authorList>
            <person name="Dohra H."/>
            <person name="Kodani S."/>
        </authorList>
    </citation>
    <scope>NUCLEOTIDE SEQUENCE [LARGE SCALE GENOMIC DNA]</scope>
    <source>
        <strain evidence="2">NBRC 3561</strain>
    </source>
</reference>
<dbReference type="AlphaFoldDB" id="A0A250VT07"/>
<gene>
    <name evidence="1" type="ORF">SO3561_08851</name>
</gene>
<evidence type="ECO:0000313" key="1">
    <source>
        <dbReference type="EMBL" id="GAX57281.1"/>
    </source>
</evidence>
<keyword evidence="2" id="KW-1185">Reference proteome</keyword>
<dbReference type="Proteomes" id="UP000217446">
    <property type="component" value="Unassembled WGS sequence"/>
</dbReference>
<sequence length="65" mass="6942">MTAEHAPTPAVAFLESQEITTTDCRRCGTQIAGVNGRYACGACGWTNPWHEGHTELPTADDDHAA</sequence>
<organism evidence="1 2">
    <name type="scientific">Streptomyces olivochromogenes</name>
    <dbReference type="NCBI Taxonomy" id="1963"/>
    <lineage>
        <taxon>Bacteria</taxon>
        <taxon>Bacillati</taxon>
        <taxon>Actinomycetota</taxon>
        <taxon>Actinomycetes</taxon>
        <taxon>Kitasatosporales</taxon>
        <taxon>Streptomycetaceae</taxon>
        <taxon>Streptomyces</taxon>
    </lineage>
</organism>